<evidence type="ECO:0000256" key="2">
    <source>
        <dbReference type="ARBA" id="ARBA00023002"/>
    </source>
</evidence>
<dbReference type="EMBL" id="JAVRJZ010000005">
    <property type="protein sequence ID" value="KAK2722987.1"/>
    <property type="molecule type" value="Genomic_DNA"/>
</dbReference>
<dbReference type="InterPro" id="IPR000683">
    <property type="entry name" value="Gfo/Idh/MocA-like_OxRdtase_N"/>
</dbReference>
<evidence type="ECO:0000259" key="4">
    <source>
        <dbReference type="Pfam" id="PF22725"/>
    </source>
</evidence>
<protein>
    <recommendedName>
        <fullName evidence="7">Glucose-fructose oxidoreductase domain-containing protein 1</fullName>
    </recommendedName>
</protein>
<keyword evidence="6" id="KW-1185">Reference proteome</keyword>
<evidence type="ECO:0000259" key="3">
    <source>
        <dbReference type="Pfam" id="PF01408"/>
    </source>
</evidence>
<dbReference type="GO" id="GO:0000166">
    <property type="term" value="F:nucleotide binding"/>
    <property type="evidence" value="ECO:0007669"/>
    <property type="project" value="InterPro"/>
</dbReference>
<dbReference type="SUPFAM" id="SSF55347">
    <property type="entry name" value="Glyceraldehyde-3-phosphate dehydrogenase-like, C-terminal domain"/>
    <property type="match status" value="1"/>
</dbReference>
<dbReference type="AlphaFoldDB" id="A0AA88ILK1"/>
<reference evidence="5" key="1">
    <citation type="submission" date="2023-07" db="EMBL/GenBank/DDBJ databases">
        <title>Chromosome-level genome assembly of Artemia franciscana.</title>
        <authorList>
            <person name="Jo E."/>
        </authorList>
    </citation>
    <scope>NUCLEOTIDE SEQUENCE</scope>
    <source>
        <tissue evidence="5">Whole body</tissue>
    </source>
</reference>
<keyword evidence="2" id="KW-0560">Oxidoreductase</keyword>
<dbReference type="Gene3D" id="3.40.50.720">
    <property type="entry name" value="NAD(P)-binding Rossmann-like Domain"/>
    <property type="match status" value="1"/>
</dbReference>
<dbReference type="SUPFAM" id="SSF51735">
    <property type="entry name" value="NAD(P)-binding Rossmann-fold domains"/>
    <property type="match status" value="1"/>
</dbReference>
<name>A0AA88ILK1_ARTSF</name>
<comment type="caution">
    <text evidence="5">The sequence shown here is derived from an EMBL/GenBank/DDBJ whole genome shotgun (WGS) entry which is preliminary data.</text>
</comment>
<dbReference type="Gene3D" id="3.30.360.10">
    <property type="entry name" value="Dihydrodipicolinate Reductase, domain 2"/>
    <property type="match status" value="1"/>
</dbReference>
<organism evidence="5 6">
    <name type="scientific">Artemia franciscana</name>
    <name type="common">Brine shrimp</name>
    <name type="synonym">Artemia sanfranciscana</name>
    <dbReference type="NCBI Taxonomy" id="6661"/>
    <lineage>
        <taxon>Eukaryota</taxon>
        <taxon>Metazoa</taxon>
        <taxon>Ecdysozoa</taxon>
        <taxon>Arthropoda</taxon>
        <taxon>Crustacea</taxon>
        <taxon>Branchiopoda</taxon>
        <taxon>Anostraca</taxon>
        <taxon>Artemiidae</taxon>
        <taxon>Artemia</taxon>
    </lineage>
</organism>
<dbReference type="GO" id="GO:0016491">
    <property type="term" value="F:oxidoreductase activity"/>
    <property type="evidence" value="ECO:0007669"/>
    <property type="project" value="UniProtKB-KW"/>
</dbReference>
<gene>
    <name evidence="5" type="ORF">QYM36_003250</name>
</gene>
<dbReference type="PANTHER" id="PTHR43818">
    <property type="entry name" value="BCDNA.GH03377"/>
    <property type="match status" value="1"/>
</dbReference>
<dbReference type="InterPro" id="IPR050463">
    <property type="entry name" value="Gfo/Idh/MocA_oxidrdct_glycsds"/>
</dbReference>
<feature type="domain" description="Gfo/Idh/MocA-like oxidoreductase N-terminal" evidence="3">
    <location>
        <begin position="4"/>
        <end position="111"/>
    </location>
</feature>
<accession>A0AA88ILK1</accession>
<evidence type="ECO:0008006" key="7">
    <source>
        <dbReference type="Google" id="ProtNLM"/>
    </source>
</evidence>
<dbReference type="Pfam" id="PF01408">
    <property type="entry name" value="GFO_IDH_MocA"/>
    <property type="match status" value="1"/>
</dbReference>
<sequence length="388" mass="42452">MLLEVGIIGTSKPVKFLVTLLRAKGFQPVAVCGNQLNTAKKFAEEADIPFYTSNVEDILLRSGVDIIFILCPPSMQAQIANKALSIGKHVVCDRPCGLQQADALKMANAAQYYPSLIGIVSYGMRFDPILQKMQSLILSSFIGQIMLISVDINTSSLVGDEYSWLCDENSGGGILTVICSHFIDAISFITGKKLRQVHGSLRTLVRITDKINGIRQITSDDFCSFQGEINGGAFLSVTANSNMSDLFKYNLVITGSKGYLSTDGKILEHFNSETKEKSVVAQMDTFTAARDLNDCKDYFHLLCPSEEGLSRFVNALKESFQGVEDRTGWNKDPVAMAATFEDGQYVQAVIEAVRKSSRLKEWVSVTSISEAPDPNPLISAAVKGVQRT</sequence>
<proteinExistence type="inferred from homology"/>
<dbReference type="Proteomes" id="UP001187531">
    <property type="component" value="Unassembled WGS sequence"/>
</dbReference>
<evidence type="ECO:0000313" key="6">
    <source>
        <dbReference type="Proteomes" id="UP001187531"/>
    </source>
</evidence>
<dbReference type="InterPro" id="IPR036291">
    <property type="entry name" value="NAD(P)-bd_dom_sf"/>
</dbReference>
<dbReference type="InterPro" id="IPR055170">
    <property type="entry name" value="GFO_IDH_MocA-like_dom"/>
</dbReference>
<evidence type="ECO:0000313" key="5">
    <source>
        <dbReference type="EMBL" id="KAK2722987.1"/>
    </source>
</evidence>
<dbReference type="Pfam" id="PF22725">
    <property type="entry name" value="GFO_IDH_MocA_C3"/>
    <property type="match status" value="1"/>
</dbReference>
<feature type="domain" description="GFO/IDH/MocA-like oxidoreductase" evidence="4">
    <location>
        <begin position="131"/>
        <end position="260"/>
    </location>
</feature>
<evidence type="ECO:0000256" key="1">
    <source>
        <dbReference type="ARBA" id="ARBA00010928"/>
    </source>
</evidence>
<dbReference type="PANTHER" id="PTHR43818:SF11">
    <property type="entry name" value="BCDNA.GH03377"/>
    <property type="match status" value="1"/>
</dbReference>
<comment type="similarity">
    <text evidence="1">Belongs to the Gfo/Idh/MocA family.</text>
</comment>